<evidence type="ECO:0000313" key="1">
    <source>
        <dbReference type="EMBL" id="PTU20270.1"/>
    </source>
</evidence>
<dbReference type="EMBL" id="MSFN02000005">
    <property type="protein sequence ID" value="PTU20270.1"/>
    <property type="molecule type" value="Genomic_DNA"/>
</dbReference>
<protein>
    <submittedName>
        <fullName evidence="1">Uncharacterized protein</fullName>
    </submittedName>
</protein>
<gene>
    <name evidence="1" type="ORF">P175DRAFT_0277227</name>
</gene>
<dbReference type="RefSeq" id="XP_040751662.1">
    <property type="nucleotide sequence ID" value="XM_040892752.1"/>
</dbReference>
<dbReference type="GeneID" id="63809634"/>
<accession>A0A2T5LVG4</accession>
<reference evidence="1 2" key="1">
    <citation type="journal article" date="2018" name="Proc. Natl. Acad. Sci. U.S.A.">
        <title>Linking secondary metabolites to gene clusters through genome sequencing of six diverse Aspergillus species.</title>
        <authorList>
            <person name="Kaerboelling I."/>
            <person name="Vesth T.C."/>
            <person name="Frisvad J.C."/>
            <person name="Nybo J.L."/>
            <person name="Theobald S."/>
            <person name="Kuo A."/>
            <person name="Bowyer P."/>
            <person name="Matsuda Y."/>
            <person name="Mondo S."/>
            <person name="Lyhne E.K."/>
            <person name="Kogle M.E."/>
            <person name="Clum A."/>
            <person name="Lipzen A."/>
            <person name="Salamov A."/>
            <person name="Ngan C.Y."/>
            <person name="Daum C."/>
            <person name="Chiniquy J."/>
            <person name="Barry K."/>
            <person name="LaButti K."/>
            <person name="Haridas S."/>
            <person name="Simmons B.A."/>
            <person name="Magnuson J.K."/>
            <person name="Mortensen U.H."/>
            <person name="Larsen T.O."/>
            <person name="Grigoriev I.V."/>
            <person name="Baker S.E."/>
            <person name="Andersen M.R."/>
        </authorList>
    </citation>
    <scope>NUCLEOTIDE SEQUENCE [LARGE SCALE GENOMIC DNA]</scope>
    <source>
        <strain evidence="1 2">IBT 24754</strain>
    </source>
</reference>
<comment type="caution">
    <text evidence="1">The sequence shown here is derived from an EMBL/GenBank/DDBJ whole genome shotgun (WGS) entry which is preliminary data.</text>
</comment>
<dbReference type="OrthoDB" id="10259545at2759"/>
<proteinExistence type="predicted"/>
<dbReference type="AlphaFoldDB" id="A0A2T5LVG4"/>
<organism evidence="1 2">
    <name type="scientific">Aspergillus ochraceoroseus IBT 24754</name>
    <dbReference type="NCBI Taxonomy" id="1392256"/>
    <lineage>
        <taxon>Eukaryota</taxon>
        <taxon>Fungi</taxon>
        <taxon>Dikarya</taxon>
        <taxon>Ascomycota</taxon>
        <taxon>Pezizomycotina</taxon>
        <taxon>Eurotiomycetes</taxon>
        <taxon>Eurotiomycetidae</taxon>
        <taxon>Eurotiales</taxon>
        <taxon>Aspergillaceae</taxon>
        <taxon>Aspergillus</taxon>
        <taxon>Aspergillus subgen. Nidulantes</taxon>
    </lineage>
</organism>
<evidence type="ECO:0000313" key="2">
    <source>
        <dbReference type="Proteomes" id="UP000244073"/>
    </source>
</evidence>
<name>A0A2T5LVG4_9EURO</name>
<sequence>MRTAPALASGRASRERGEMALGCSSVLNPNQYVRERRQLEGLVCGPVQSSPVQTLALYPPGGGGPGSFTRVDLHRYDETWENTPPPPPPPKKVLLTQFYQPPCVLEAQCRELEMTLFTHEGGGASLAALRGAGMSWSFAITGTRPRVGSSFLRGQGGVIGRSGIMGYGGLFCLLVDGWFIADGEGRRKALLFSDIQ</sequence>
<dbReference type="Proteomes" id="UP000244073">
    <property type="component" value="Unassembled WGS sequence"/>
</dbReference>
<dbReference type="VEuPathDB" id="FungiDB:P175DRAFT_0277227"/>